<dbReference type="GO" id="GO:0000272">
    <property type="term" value="P:polysaccharide catabolic process"/>
    <property type="evidence" value="ECO:0007669"/>
    <property type="project" value="UniProtKB-KW"/>
</dbReference>
<evidence type="ECO:0000313" key="5">
    <source>
        <dbReference type="EMBL" id="CDM70269.1"/>
    </source>
</evidence>
<dbReference type="eggNOG" id="COG3866">
    <property type="taxonomic scope" value="Bacteria"/>
</dbReference>
<dbReference type="HOGENOM" id="CLU_410964_0_0_9"/>
<comment type="subcellular location">
    <subcellularLocation>
        <location evidence="2">Secreted</location>
    </subcellularLocation>
</comment>
<keyword evidence="6" id="KW-1185">Reference proteome</keyword>
<name>W6S2X8_9CLOT</name>
<protein>
    <submittedName>
        <fullName evidence="5">Pectate lyase</fullName>
    </submittedName>
</protein>
<dbReference type="SMART" id="SM00656">
    <property type="entry name" value="Amb_all"/>
    <property type="match status" value="1"/>
</dbReference>
<dbReference type="Gene3D" id="2.160.20.10">
    <property type="entry name" value="Single-stranded right-handed beta-helix, Pectin lyase-like"/>
    <property type="match status" value="1"/>
</dbReference>
<dbReference type="Pfam" id="PF00544">
    <property type="entry name" value="Pectate_lyase_4"/>
    <property type="match status" value="2"/>
</dbReference>
<evidence type="ECO:0000256" key="3">
    <source>
        <dbReference type="SAM" id="MobiDB-lite"/>
    </source>
</evidence>
<keyword evidence="2" id="KW-0119">Carbohydrate metabolism</keyword>
<accession>W6S2X8</accession>
<comment type="similarity">
    <text evidence="2">Belongs to the polysaccharide lyase 1 family.</text>
</comment>
<dbReference type="PATRIC" id="fig|1216932.3.peg.3121"/>
<dbReference type="PANTHER" id="PTHR31683">
    <property type="entry name" value="PECTATE LYASE 18-RELATED"/>
    <property type="match status" value="1"/>
</dbReference>
<dbReference type="GO" id="GO:0005576">
    <property type="term" value="C:extracellular region"/>
    <property type="evidence" value="ECO:0007669"/>
    <property type="project" value="UniProtKB-SubCell"/>
</dbReference>
<keyword evidence="2" id="KW-0624">Polysaccharide degradation</keyword>
<dbReference type="Proteomes" id="UP000019426">
    <property type="component" value="Chromosome M2/40_rep2"/>
</dbReference>
<dbReference type="InterPro" id="IPR045032">
    <property type="entry name" value="PEL"/>
</dbReference>
<organism evidence="5 6">
    <name type="scientific">Clostridium bornimense</name>
    <dbReference type="NCBI Taxonomy" id="1216932"/>
    <lineage>
        <taxon>Bacteria</taxon>
        <taxon>Bacillati</taxon>
        <taxon>Bacillota</taxon>
        <taxon>Clostridia</taxon>
        <taxon>Eubacteriales</taxon>
        <taxon>Clostridiaceae</taxon>
        <taxon>Clostridium</taxon>
    </lineage>
</organism>
<keyword evidence="2" id="KW-0964">Secreted</keyword>
<feature type="compositionally biased region" description="Polar residues" evidence="3">
    <location>
        <begin position="540"/>
        <end position="552"/>
    </location>
</feature>
<dbReference type="Gene3D" id="2.60.120.560">
    <property type="entry name" value="Exo-inulinase, domain 1"/>
    <property type="match status" value="1"/>
</dbReference>
<dbReference type="EMBL" id="HG917869">
    <property type="protein sequence ID" value="CDM70269.1"/>
    <property type="molecule type" value="Genomic_DNA"/>
</dbReference>
<dbReference type="PANTHER" id="PTHR31683:SF18">
    <property type="entry name" value="PECTATE LYASE 21-RELATED"/>
    <property type="match status" value="1"/>
</dbReference>
<dbReference type="GO" id="GO:0030570">
    <property type="term" value="F:pectate lyase activity"/>
    <property type="evidence" value="ECO:0007669"/>
    <property type="project" value="InterPro"/>
</dbReference>
<proteinExistence type="inferred from homology"/>
<keyword evidence="1 2" id="KW-0456">Lyase</keyword>
<dbReference type="AlphaFoldDB" id="W6S2X8"/>
<gene>
    <name evidence="5" type="ORF">CM240_3152</name>
</gene>
<dbReference type="InterPro" id="IPR011050">
    <property type="entry name" value="Pectin_lyase_fold/virulence"/>
</dbReference>
<evidence type="ECO:0000256" key="2">
    <source>
        <dbReference type="RuleBase" id="RU361173"/>
    </source>
</evidence>
<evidence type="ECO:0000313" key="6">
    <source>
        <dbReference type="Proteomes" id="UP000019426"/>
    </source>
</evidence>
<dbReference type="STRING" id="1216932.CM240_3152"/>
<dbReference type="InterPro" id="IPR002022">
    <property type="entry name" value="Pec_lyase"/>
</dbReference>
<reference evidence="5 6" key="1">
    <citation type="submission" date="2013-11" db="EMBL/GenBank/DDBJ databases">
        <title>Complete genome sequence of Clostridum sp. M2/40.</title>
        <authorList>
            <person name="Wibberg D."/>
            <person name="Puehler A."/>
            <person name="Schlueter A."/>
        </authorList>
    </citation>
    <scope>NUCLEOTIDE SEQUENCE [LARGE SCALE GENOMIC DNA]</scope>
    <source>
        <strain evidence="6">M2/40</strain>
    </source>
</reference>
<feature type="domain" description="Pectate lyase" evidence="4">
    <location>
        <begin position="156"/>
        <end position="443"/>
    </location>
</feature>
<dbReference type="SUPFAM" id="SSF51126">
    <property type="entry name" value="Pectin lyase-like"/>
    <property type="match status" value="1"/>
</dbReference>
<evidence type="ECO:0000256" key="1">
    <source>
        <dbReference type="ARBA" id="ARBA00023239"/>
    </source>
</evidence>
<dbReference type="RefSeq" id="WP_197537947.1">
    <property type="nucleotide sequence ID" value="NZ_HG917869.1"/>
</dbReference>
<dbReference type="KEGG" id="clt:CM240_3152"/>
<sequence length="552" mass="60781">MNLEKKVNGKSTTIEKISTSIKADKLYNVKLKLKGSTIKVYIDDEIIIESEDTSLTKGAVALLSSKVNVSYDNVVVTGSSYSNNVDSENGSTTDEPTTDNNESIDTPSTSVTELSSYSLTGFGGENEGGGVIDESSPYYKKVTNATELGQALKKKSTVKVIEIANDIDLGWNVIPDEAKVAPFKENAEALTHPILKETGVSEIVVDGFDGLTIYSKNGAKLTHGGITIKRSKNVVIRNIEFDELWEWDEATKGNYDENDWDYLTLEQCTNVWIDHCTFGKAYDGVVDSKKGTTGVTISWSKFLSGDSNPEFMEAMFDELEANKSEYPMYAAIREQGLTKDEIMKVASPQKKTHLIGATEMAEDNEDLELTLHHNYYKDSQDRMPRLRGGNAHVYNIVMDSENANNLKKLIPSKISSALKSKGYKFGITSNGAISTENGAVLLEKSAILGVASPIRNNQKDASDSDYTGKIEAIDTIYEYGDISFRGDSTEKDSPLSPEPAEVKEFSWNNMSSLPYEYKMDDPSTLKEKLTGENGAGAGQLNLSNENWMKTKY</sequence>
<feature type="region of interest" description="Disordered" evidence="3">
    <location>
        <begin position="80"/>
        <end position="111"/>
    </location>
</feature>
<feature type="region of interest" description="Disordered" evidence="3">
    <location>
        <begin position="531"/>
        <end position="552"/>
    </location>
</feature>
<dbReference type="InterPro" id="IPR012334">
    <property type="entry name" value="Pectin_lyas_fold"/>
</dbReference>
<evidence type="ECO:0000259" key="4">
    <source>
        <dbReference type="SMART" id="SM00656"/>
    </source>
</evidence>